<dbReference type="OMA" id="DDYIRLH"/>
<dbReference type="InterPro" id="IPR028765">
    <property type="entry name" value="IQCB1"/>
</dbReference>
<dbReference type="GeneTree" id="ENSGT00390000002188"/>
<dbReference type="GO" id="GO:0005516">
    <property type="term" value="F:calmodulin binding"/>
    <property type="evidence" value="ECO:0007669"/>
    <property type="project" value="InterPro"/>
</dbReference>
<dbReference type="Proteomes" id="UP000264820">
    <property type="component" value="Unplaced"/>
</dbReference>
<dbReference type="SMART" id="SM00015">
    <property type="entry name" value="IQ"/>
    <property type="match status" value="1"/>
</dbReference>
<proteinExistence type="predicted"/>
<dbReference type="Ensembl" id="ENSHCOT00000011629.1">
    <property type="protein sequence ID" value="ENSHCOP00000018297.1"/>
    <property type="gene ID" value="ENSHCOG00000002732.1"/>
</dbReference>
<reference evidence="1" key="2">
    <citation type="submission" date="2025-09" db="UniProtKB">
        <authorList>
            <consortium name="Ensembl"/>
        </authorList>
    </citation>
    <scope>IDENTIFICATION</scope>
</reference>
<reference evidence="1" key="1">
    <citation type="submission" date="2025-08" db="UniProtKB">
        <authorList>
            <consortium name="Ensembl"/>
        </authorList>
    </citation>
    <scope>IDENTIFICATION</scope>
</reference>
<dbReference type="GO" id="GO:0060271">
    <property type="term" value="P:cilium assembly"/>
    <property type="evidence" value="ECO:0007669"/>
    <property type="project" value="InterPro"/>
</dbReference>
<name>A0A3Q2YXC8_HIPCM</name>
<dbReference type="STRING" id="109280.ENSHCOP00000018297"/>
<accession>A0A3Q2YXC8</accession>
<evidence type="ECO:0000313" key="1">
    <source>
        <dbReference type="Ensembl" id="ENSHCOP00000018297.1"/>
    </source>
</evidence>
<dbReference type="CDD" id="cd23767">
    <property type="entry name" value="IQCD"/>
    <property type="match status" value="1"/>
</dbReference>
<organism evidence="1 2">
    <name type="scientific">Hippocampus comes</name>
    <name type="common">Tiger tail seahorse</name>
    <dbReference type="NCBI Taxonomy" id="109280"/>
    <lineage>
        <taxon>Eukaryota</taxon>
        <taxon>Metazoa</taxon>
        <taxon>Chordata</taxon>
        <taxon>Craniata</taxon>
        <taxon>Vertebrata</taxon>
        <taxon>Euteleostomi</taxon>
        <taxon>Actinopterygii</taxon>
        <taxon>Neopterygii</taxon>
        <taxon>Teleostei</taxon>
        <taxon>Neoteleostei</taxon>
        <taxon>Acanthomorphata</taxon>
        <taxon>Syngnathiaria</taxon>
        <taxon>Syngnathiformes</taxon>
        <taxon>Syngnathoidei</taxon>
        <taxon>Syngnathidae</taxon>
        <taxon>Hippocampus</taxon>
    </lineage>
</organism>
<keyword evidence="2" id="KW-1185">Reference proteome</keyword>
<protein>
    <submittedName>
        <fullName evidence="1">IQ motif containing B1</fullName>
    </submittedName>
</protein>
<dbReference type="GO" id="GO:0005929">
    <property type="term" value="C:cilium"/>
    <property type="evidence" value="ECO:0007669"/>
    <property type="project" value="TreeGrafter"/>
</dbReference>
<dbReference type="InterPro" id="IPR000048">
    <property type="entry name" value="IQ_motif_EF-hand-BS"/>
</dbReference>
<evidence type="ECO:0000313" key="2">
    <source>
        <dbReference type="Proteomes" id="UP000264820"/>
    </source>
</evidence>
<sequence length="416" mass="46733">TMEQPEEAVMHLKRQVEDSKLLNVAAEQKDTSALTRVKSLLYQNGILSHCVTLITLNPQRPQRCFPDLTFRLSACHLSSCCVGVEPGELSETFHRLFLPSVADGLLSLASHLARRADCVSPFRKVMDSVSCLLRAHAQLTAQVVSSSHYELIQCCDEVTMSLLCVQMWTDICTANSLLDKDWRGRGFDPEVDQLIALTQSQESTPSGDRERAASVIQAAWKSYLTRRRVKSLGGVVSMLQRRFRSMPARVCLAVPIFQIRRFLQEHRAAKVLASAPCWIGQKGLTESKRAALKRRVDEYISLHPVSRQACEQLHVDVQWRLRVLLQQAVRQTREEQKMESLLARTHTQLDLLKDAPPLSAVTATDIKSFLSPCGTIATRARDAHIARLQANRLPWWRTLGETTAGLESKVEVEDSS</sequence>
<dbReference type="PANTHER" id="PTHR15673">
    <property type="entry name" value="IQ CALMODULIN-BINDING MOTIF CONTAINING PROTEIN 1"/>
    <property type="match status" value="1"/>
</dbReference>
<dbReference type="PANTHER" id="PTHR15673:SF2">
    <property type="entry name" value="IQ CALMODULIN-BINDING MOTIF-CONTAINING PROTEIN 1"/>
    <property type="match status" value="1"/>
</dbReference>
<dbReference type="AlphaFoldDB" id="A0A3Q2YXC8"/>
<dbReference type="PROSITE" id="PS50096">
    <property type="entry name" value="IQ"/>
    <property type="match status" value="1"/>
</dbReference>
<dbReference type="Pfam" id="PF00612">
    <property type="entry name" value="IQ"/>
    <property type="match status" value="1"/>
</dbReference>